<protein>
    <submittedName>
        <fullName evidence="3">Uncharacterized protein</fullName>
    </submittedName>
</protein>
<evidence type="ECO:0000313" key="4">
    <source>
        <dbReference type="Proteomes" id="UP000327030"/>
    </source>
</evidence>
<feature type="transmembrane region" description="Helical" evidence="2">
    <location>
        <begin position="99"/>
        <end position="118"/>
    </location>
</feature>
<keyword evidence="2" id="KW-0472">Membrane</keyword>
<proteinExistence type="predicted"/>
<evidence type="ECO:0000256" key="1">
    <source>
        <dbReference type="SAM" id="MobiDB-lite"/>
    </source>
</evidence>
<reference evidence="4" key="1">
    <citation type="submission" date="2019-08" db="EMBL/GenBank/DDBJ databases">
        <title>Complete Genome Sequence of the Polysaccharide-Degrading Rumen Bacterium Pseudobutyrivibrio xylanivorans MA3014.</title>
        <authorList>
            <person name="Palevich N."/>
            <person name="Maclean P.H."/>
            <person name="Kelly W.J."/>
            <person name="Leahy S.C."/>
            <person name="Rakonjac J."/>
            <person name="Attwood G.T."/>
        </authorList>
    </citation>
    <scope>NUCLEOTIDE SEQUENCE [LARGE SCALE GENOMIC DNA]</scope>
    <source>
        <strain evidence="4">MA3014</strain>
    </source>
</reference>
<dbReference type="KEGG" id="pxv:FXF36_10125"/>
<dbReference type="Proteomes" id="UP000327030">
    <property type="component" value="Chromosome 1"/>
</dbReference>
<feature type="transmembrane region" description="Helical" evidence="2">
    <location>
        <begin position="222"/>
        <end position="247"/>
    </location>
</feature>
<feature type="transmembrane region" description="Helical" evidence="2">
    <location>
        <begin position="159"/>
        <end position="176"/>
    </location>
</feature>
<keyword evidence="2" id="KW-0812">Transmembrane</keyword>
<feature type="transmembrane region" description="Helical" evidence="2">
    <location>
        <begin position="188"/>
        <end position="210"/>
    </location>
</feature>
<feature type="region of interest" description="Disordered" evidence="1">
    <location>
        <begin position="257"/>
        <end position="302"/>
    </location>
</feature>
<feature type="compositionally biased region" description="Basic and acidic residues" evidence="1">
    <location>
        <begin position="257"/>
        <end position="294"/>
    </location>
</feature>
<sequence length="302" mass="35520">MTYMDYVRHYFQMPQFLIFLLLAIVLMLVVFLVFYVYAKKTNKTGSKLEHEFYYLSERFYELIFSGGTIIGFMAAYYLINRFVTGGSFKVFWDSYKDYILLVFMIISILINSFLDHVVLRTEHLDDEAMASIRLTGMLYMIIIFAYIKFIYDDNNYDMFIAYFLTLMIGRFVYFDASFTDFLNCIKRAAANIPMMLMALAYLGIMCLYGYSNDYLLKHNGVITNIFFTHLFIIVAMFVTHFVVYAVVKSAVGRECGRRHESRRDSRGEYGRDAGRKSSRDANRKSHQSRERDEVLVEDFSDI</sequence>
<organism evidence="3 4">
    <name type="scientific">Pseudobutyrivibrio xylanivorans</name>
    <dbReference type="NCBI Taxonomy" id="185007"/>
    <lineage>
        <taxon>Bacteria</taxon>
        <taxon>Bacillati</taxon>
        <taxon>Bacillota</taxon>
        <taxon>Clostridia</taxon>
        <taxon>Lachnospirales</taxon>
        <taxon>Lachnospiraceae</taxon>
        <taxon>Pseudobutyrivibrio</taxon>
    </lineage>
</organism>
<accession>A0A5P6VS01</accession>
<feature type="transmembrane region" description="Helical" evidence="2">
    <location>
        <begin position="130"/>
        <end position="147"/>
    </location>
</feature>
<dbReference type="AlphaFoldDB" id="A0A5P6VS01"/>
<dbReference type="EMBL" id="CP043028">
    <property type="protein sequence ID" value="QFJ55192.1"/>
    <property type="molecule type" value="Genomic_DNA"/>
</dbReference>
<feature type="transmembrane region" description="Helical" evidence="2">
    <location>
        <begin position="59"/>
        <end position="79"/>
    </location>
</feature>
<evidence type="ECO:0000313" key="3">
    <source>
        <dbReference type="EMBL" id="QFJ55192.1"/>
    </source>
</evidence>
<gene>
    <name evidence="3" type="ORF">FXF36_10125</name>
</gene>
<evidence type="ECO:0000256" key="2">
    <source>
        <dbReference type="SAM" id="Phobius"/>
    </source>
</evidence>
<feature type="transmembrane region" description="Helical" evidence="2">
    <location>
        <begin position="16"/>
        <end position="38"/>
    </location>
</feature>
<keyword evidence="2" id="KW-1133">Transmembrane helix</keyword>
<name>A0A5P6VS01_PSEXY</name>